<keyword evidence="3" id="KW-0378">Hydrolase</keyword>
<gene>
    <name evidence="3" type="ORF">WIS52_08990</name>
</gene>
<proteinExistence type="predicted"/>
<sequence length="298" mass="30687">MAKTGVTRPPSMKGAKDALGVLSRSGPHPVRYGDLGLIGLPGIVYTPAEGHQVPAVVLGHAWLQPARRYHELLRHLATWGIVAAAPDTQRGPVPSMSRFASDLNTALDVCVGVRLGDGRISVDARRTALIGHGTGGGAAILAAASRERLGALVTLAPAEIKPSAIEAAGRVSAPALHLAAAIDAMAPAAGNAEPITAAGRAAGAEVTLRSIEKAGHLGFCEGRHWSSYLFQTLPQHRTRKIARALVTAFLMEQLTGEKRVSALTSGDVPGAPLVELPDPDDDAAEQTPARAGLLGAGS</sequence>
<accession>A0ABV1K7Z0</accession>
<evidence type="ECO:0000313" key="3">
    <source>
        <dbReference type="EMBL" id="MEQ3550602.1"/>
    </source>
</evidence>
<evidence type="ECO:0000313" key="4">
    <source>
        <dbReference type="Proteomes" id="UP001494902"/>
    </source>
</evidence>
<evidence type="ECO:0000256" key="1">
    <source>
        <dbReference type="SAM" id="MobiDB-lite"/>
    </source>
</evidence>
<dbReference type="PANTHER" id="PTHR33428">
    <property type="entry name" value="CHLOROPHYLLASE-2, CHLOROPLASTIC"/>
    <property type="match status" value="1"/>
</dbReference>
<dbReference type="Gene3D" id="3.40.50.1820">
    <property type="entry name" value="alpha/beta hydrolase"/>
    <property type="match status" value="1"/>
</dbReference>
<dbReference type="GO" id="GO:0016787">
    <property type="term" value="F:hydrolase activity"/>
    <property type="evidence" value="ECO:0007669"/>
    <property type="project" value="UniProtKB-KW"/>
</dbReference>
<dbReference type="PANTHER" id="PTHR33428:SF14">
    <property type="entry name" value="CARBOXYLESTERASE TYPE B DOMAIN-CONTAINING PROTEIN"/>
    <property type="match status" value="1"/>
</dbReference>
<protein>
    <submittedName>
        <fullName evidence="3">Dienelactone hydrolase family protein</fullName>
    </submittedName>
</protein>
<keyword evidence="4" id="KW-1185">Reference proteome</keyword>
<dbReference type="RefSeq" id="WP_349297668.1">
    <property type="nucleotide sequence ID" value="NZ_JBEDNQ010000003.1"/>
</dbReference>
<reference evidence="3 4" key="1">
    <citation type="submission" date="2024-03" db="EMBL/GenBank/DDBJ databases">
        <title>Draft genome sequence of Pseudonocardia nematodicida JCM 31783.</title>
        <authorList>
            <person name="Butdee W."/>
            <person name="Duangmal K."/>
        </authorList>
    </citation>
    <scope>NUCLEOTIDE SEQUENCE [LARGE SCALE GENOMIC DNA]</scope>
    <source>
        <strain evidence="3 4">JCM 31783</strain>
    </source>
</reference>
<organism evidence="3 4">
    <name type="scientific">Pseudonocardia nematodicida</name>
    <dbReference type="NCBI Taxonomy" id="1206997"/>
    <lineage>
        <taxon>Bacteria</taxon>
        <taxon>Bacillati</taxon>
        <taxon>Actinomycetota</taxon>
        <taxon>Actinomycetes</taxon>
        <taxon>Pseudonocardiales</taxon>
        <taxon>Pseudonocardiaceae</taxon>
        <taxon>Pseudonocardia</taxon>
    </lineage>
</organism>
<dbReference type="InterPro" id="IPR041127">
    <property type="entry name" value="PET_hydrolase/cutinase-like"/>
</dbReference>
<comment type="caution">
    <text evidence="3">The sequence shown here is derived from an EMBL/GenBank/DDBJ whole genome shotgun (WGS) entry which is preliminary data.</text>
</comment>
<dbReference type="InterPro" id="IPR029058">
    <property type="entry name" value="AB_hydrolase_fold"/>
</dbReference>
<feature type="region of interest" description="Disordered" evidence="1">
    <location>
        <begin position="266"/>
        <end position="298"/>
    </location>
</feature>
<dbReference type="Pfam" id="PF12740">
    <property type="entry name" value="PETase"/>
    <property type="match status" value="1"/>
</dbReference>
<dbReference type="Proteomes" id="UP001494902">
    <property type="component" value="Unassembled WGS sequence"/>
</dbReference>
<feature type="domain" description="PET hydrolase/cutinase-like" evidence="2">
    <location>
        <begin position="42"/>
        <end position="196"/>
    </location>
</feature>
<name>A0ABV1K7Z0_9PSEU</name>
<evidence type="ECO:0000259" key="2">
    <source>
        <dbReference type="Pfam" id="PF12740"/>
    </source>
</evidence>
<dbReference type="SUPFAM" id="SSF53474">
    <property type="entry name" value="alpha/beta-Hydrolases"/>
    <property type="match status" value="1"/>
</dbReference>
<dbReference type="EMBL" id="JBEDNQ010000003">
    <property type="protein sequence ID" value="MEQ3550602.1"/>
    <property type="molecule type" value="Genomic_DNA"/>
</dbReference>